<name>A0A1M4YZH1_9GAMM</name>
<dbReference type="EMBL" id="FQUK01000031">
    <property type="protein sequence ID" value="SHF10716.1"/>
    <property type="molecule type" value="Genomic_DNA"/>
</dbReference>
<keyword evidence="3" id="KW-1185">Reference proteome</keyword>
<dbReference type="STRING" id="213588.SAMN02745204_01802"/>
<dbReference type="AlphaFoldDB" id="A0A1M4YZH1"/>
<gene>
    <name evidence="2" type="ORF">SAMN02745204_01802</name>
</gene>
<evidence type="ECO:0000313" key="2">
    <source>
        <dbReference type="EMBL" id="SHF10716.1"/>
    </source>
</evidence>
<protein>
    <submittedName>
        <fullName evidence="2">Putative signal transducing protein</fullName>
    </submittedName>
</protein>
<evidence type="ECO:0000313" key="3">
    <source>
        <dbReference type="Proteomes" id="UP000242857"/>
    </source>
</evidence>
<dbReference type="Pfam" id="PF09413">
    <property type="entry name" value="DUF2007"/>
    <property type="match status" value="1"/>
</dbReference>
<feature type="domain" description="DUF2007" evidence="1">
    <location>
        <begin position="1"/>
        <end position="66"/>
    </location>
</feature>
<dbReference type="Gene3D" id="3.30.70.790">
    <property type="entry name" value="UreE, C-terminal domain"/>
    <property type="match status" value="1"/>
</dbReference>
<dbReference type="RefSeq" id="WP_072756249.1">
    <property type="nucleotide sequence ID" value="NZ_FQUK01000031.1"/>
</dbReference>
<reference evidence="3" key="1">
    <citation type="submission" date="2016-11" db="EMBL/GenBank/DDBJ databases">
        <authorList>
            <person name="Varghese N."/>
            <person name="Submissions S."/>
        </authorList>
    </citation>
    <scope>NUCLEOTIDE SEQUENCE [LARGE SCALE GENOMIC DNA]</scope>
    <source>
        <strain evidence="3">DSM 14834</strain>
    </source>
</reference>
<dbReference type="Proteomes" id="UP000242857">
    <property type="component" value="Unassembled WGS sequence"/>
</dbReference>
<organism evidence="2 3">
    <name type="scientific">Thermomonas hydrothermalis</name>
    <dbReference type="NCBI Taxonomy" id="213588"/>
    <lineage>
        <taxon>Bacteria</taxon>
        <taxon>Pseudomonadati</taxon>
        <taxon>Pseudomonadota</taxon>
        <taxon>Gammaproteobacteria</taxon>
        <taxon>Lysobacterales</taxon>
        <taxon>Lysobacteraceae</taxon>
        <taxon>Thermomonas</taxon>
    </lineage>
</organism>
<evidence type="ECO:0000259" key="1">
    <source>
        <dbReference type="Pfam" id="PF09413"/>
    </source>
</evidence>
<dbReference type="OrthoDB" id="6197669at2"/>
<dbReference type="InterPro" id="IPR018551">
    <property type="entry name" value="DUF2007"/>
</dbReference>
<accession>A0A1M4YZH1</accession>
<proteinExistence type="predicted"/>
<sequence>MRTVYEAAHLIDAHLVKHALEQAGIPAFVRGEALVGGLGELGVFGLVAVMVADVAVPRARAVIAALGLDALGAEDVPAADGPTGMPEGSPG</sequence>